<reference evidence="2 3" key="1">
    <citation type="submission" date="2020-01" db="EMBL/GenBank/DDBJ databases">
        <authorList>
            <person name="Alvaro L.E."/>
            <person name="Baker K.N."/>
            <person name="Baxter I.S."/>
            <person name="Brown M.R."/>
            <person name="Driscoll K.D."/>
            <person name="Elrubaie J.M."/>
            <person name="Feith S.L."/>
            <person name="Indihar D.F."/>
            <person name="Knoch V.T."/>
            <person name="Koirtyohann K.M."/>
            <person name="Kratz M.A."/>
            <person name="Lear A.H."/>
            <person name="Lindblom K.E."/>
            <person name="Marcus E.R."/>
            <person name="Murphy M.E."/>
            <person name="Sensor R."/>
            <person name="Sherman S.J."/>
            <person name="Swift V.R."/>
            <person name="White K.E."/>
            <person name="Wills S.J."/>
            <person name="Gatt S.M."/>
            <person name="Lohbauer S.A."/>
            <person name="Power T.R."/>
            <person name="Rosales K.A."/>
            <person name="Sisson B.M."/>
            <person name="Isern S."/>
            <person name="Michael S.F."/>
            <person name="Sunnen C.N."/>
            <person name="Garlena R.A."/>
            <person name="Russell D.A."/>
            <person name="Pope W.H."/>
            <person name="Jacobs-Sera D."/>
            <person name="Hatfull G.F."/>
        </authorList>
    </citation>
    <scope>NUCLEOTIDE SEQUENCE [LARGE SCALE GENOMIC DNA]</scope>
</reference>
<keyword evidence="3" id="KW-1185">Reference proteome</keyword>
<sequence length="240" mass="26637">MTAPKGGRPKPSTPPAGPSGVSSAYKSSFGFVVGDRVLAHLAGEEWPGTLALVGTIDGREYVEVDVDGEGRWGLPADKVQKTEDDDGVTVQPTVYRVLADCIREDHLEGWKFAIYVEYRAGGTWTVRWQQMVLNWDGEWDYEIKPCDDPNLPWVRHQRFADLHEALKLARHHATRVKLGGKYTAAEYAAWQDEPEKPTCNRADYDAGPDKVNHTGVSEGSDNCRDCWASWGDDGTYSGPL</sequence>
<accession>A0A6G6XJN0</accession>
<dbReference type="EMBL" id="MN908687">
    <property type="protein sequence ID" value="QIG58224.1"/>
    <property type="molecule type" value="Genomic_DNA"/>
</dbReference>
<evidence type="ECO:0000313" key="3">
    <source>
        <dbReference type="Proteomes" id="UP000503093"/>
    </source>
</evidence>
<proteinExistence type="predicted"/>
<dbReference type="RefSeq" id="YP_010059322.1">
    <property type="nucleotide sequence ID" value="NC_054725.1"/>
</dbReference>
<gene>
    <name evidence="2" type="primary">72</name>
    <name evidence="2" type="ORF">SEA_SKOG_72</name>
</gene>
<feature type="region of interest" description="Disordered" evidence="1">
    <location>
        <begin position="1"/>
        <end position="21"/>
    </location>
</feature>
<organism evidence="2 3">
    <name type="scientific">Gordonia phage Skog</name>
    <dbReference type="NCBI Taxonomy" id="2704033"/>
    <lineage>
        <taxon>Viruses</taxon>
        <taxon>Duplodnaviria</taxon>
        <taxon>Heunggongvirae</taxon>
        <taxon>Uroviricota</taxon>
        <taxon>Caudoviricetes</taxon>
        <taxon>Skogvirus</taxon>
        <taxon>Skogvirus Skog</taxon>
    </lineage>
</organism>
<name>A0A6G6XJN0_9CAUD</name>
<dbReference type="KEGG" id="vg:64766554"/>
<protein>
    <submittedName>
        <fullName evidence="2">Uncharacterized protein</fullName>
    </submittedName>
</protein>
<evidence type="ECO:0000313" key="2">
    <source>
        <dbReference type="EMBL" id="QIG58224.1"/>
    </source>
</evidence>
<evidence type="ECO:0000256" key="1">
    <source>
        <dbReference type="SAM" id="MobiDB-lite"/>
    </source>
</evidence>
<dbReference type="Proteomes" id="UP000503093">
    <property type="component" value="Segment"/>
</dbReference>
<dbReference type="GeneID" id="64766554"/>